<dbReference type="GO" id="GO:0016459">
    <property type="term" value="C:myosin complex"/>
    <property type="evidence" value="ECO:0007669"/>
    <property type="project" value="InterPro"/>
</dbReference>
<dbReference type="OMA" id="IQIRMEE"/>
<name>A0A915KK39_ROMCU</name>
<proteinExistence type="predicted"/>
<dbReference type="WBParaSite" id="nRc.2.0.1.t38382-RA">
    <property type="protein sequence ID" value="nRc.2.0.1.t38382-RA"/>
    <property type="gene ID" value="nRc.2.0.1.g38382"/>
</dbReference>
<dbReference type="Pfam" id="PF01576">
    <property type="entry name" value="Myosin_tail_1"/>
    <property type="match status" value="1"/>
</dbReference>
<keyword evidence="4" id="KW-1185">Reference proteome</keyword>
<evidence type="ECO:0000259" key="3">
    <source>
        <dbReference type="Pfam" id="PF01576"/>
    </source>
</evidence>
<evidence type="ECO:0000313" key="5">
    <source>
        <dbReference type="WBParaSite" id="nRc.2.0.1.t38382-RA"/>
    </source>
</evidence>
<dbReference type="Proteomes" id="UP000887565">
    <property type="component" value="Unplaced"/>
</dbReference>
<protein>
    <submittedName>
        <fullName evidence="5">Myosin tail domain-containing protein</fullName>
    </submittedName>
</protein>
<dbReference type="InterPro" id="IPR002928">
    <property type="entry name" value="Myosin_tail"/>
</dbReference>
<dbReference type="AlphaFoldDB" id="A0A915KK39"/>
<evidence type="ECO:0000256" key="1">
    <source>
        <dbReference type="ARBA" id="ARBA00023054"/>
    </source>
</evidence>
<feature type="domain" description="Myosin tail" evidence="3">
    <location>
        <begin position="2"/>
        <end position="166"/>
    </location>
</feature>
<sequence>MIVELENLRASNRNLEVRQRKFDQHLAEEKSKIIHAISERDAAAQDARDKEAKLLSLQKDFEEIQIRMEENEKSKTFLKLELDDLMSSKDDAGKSYNTLKAEKMELEKILNEKKTEIEELEDAVQLAESAKSRLEVTSQAAKAEFEKTLLQKENEAKEKRMSLMKQ</sequence>
<keyword evidence="1 2" id="KW-0175">Coiled coil</keyword>
<organism evidence="4 5">
    <name type="scientific">Romanomermis culicivorax</name>
    <name type="common">Nematode worm</name>
    <dbReference type="NCBI Taxonomy" id="13658"/>
    <lineage>
        <taxon>Eukaryota</taxon>
        <taxon>Metazoa</taxon>
        <taxon>Ecdysozoa</taxon>
        <taxon>Nematoda</taxon>
        <taxon>Enoplea</taxon>
        <taxon>Dorylaimia</taxon>
        <taxon>Mermithida</taxon>
        <taxon>Mermithoidea</taxon>
        <taxon>Mermithidae</taxon>
        <taxon>Romanomermis</taxon>
    </lineage>
</organism>
<reference evidence="5" key="1">
    <citation type="submission" date="2022-11" db="UniProtKB">
        <authorList>
            <consortium name="WormBaseParasite"/>
        </authorList>
    </citation>
    <scope>IDENTIFICATION</scope>
</reference>
<evidence type="ECO:0000256" key="2">
    <source>
        <dbReference type="SAM" id="Coils"/>
    </source>
</evidence>
<accession>A0A915KK39</accession>
<evidence type="ECO:0000313" key="4">
    <source>
        <dbReference type="Proteomes" id="UP000887565"/>
    </source>
</evidence>
<feature type="coiled-coil region" evidence="2">
    <location>
        <begin position="40"/>
        <end position="160"/>
    </location>
</feature>